<sequence length="147" mass="16268">MSDEARSVAAWEALFRAQVAIMRLLGADFPNEDISFNEYDVLFTLSRARGRSLRLRELNKSILLTQPSVSRLVDRLAARGLVEKLPDQRDARGTVIRLTDAGYDVFYRVAHVHGGSIDRIVGTALDADELATLTALCIKLRANLPTG</sequence>
<reference evidence="3" key="1">
    <citation type="journal article" date="2019" name="Int. J. Syst. Evol. Microbiol.">
        <title>The Global Catalogue of Microorganisms (GCM) 10K type strain sequencing project: providing services to taxonomists for standard genome sequencing and annotation.</title>
        <authorList>
            <consortium name="The Broad Institute Genomics Platform"/>
            <consortium name="The Broad Institute Genome Sequencing Center for Infectious Disease"/>
            <person name="Wu L."/>
            <person name="Ma J."/>
        </authorList>
    </citation>
    <scope>NUCLEOTIDE SEQUENCE [LARGE SCALE GENOMIC DNA]</scope>
    <source>
        <strain evidence="3">JCM 17591</strain>
    </source>
</reference>
<dbReference type="RefSeq" id="WP_344752130.1">
    <property type="nucleotide sequence ID" value="NZ_BAABBW010000001.1"/>
</dbReference>
<dbReference type="InterPro" id="IPR036388">
    <property type="entry name" value="WH-like_DNA-bd_sf"/>
</dbReference>
<dbReference type="Gene3D" id="1.10.10.10">
    <property type="entry name" value="Winged helix-like DNA-binding domain superfamily/Winged helix DNA-binding domain"/>
    <property type="match status" value="1"/>
</dbReference>
<dbReference type="SUPFAM" id="SSF46785">
    <property type="entry name" value="Winged helix' DNA-binding domain"/>
    <property type="match status" value="1"/>
</dbReference>
<dbReference type="InterPro" id="IPR000835">
    <property type="entry name" value="HTH_MarR-typ"/>
</dbReference>
<dbReference type="InterPro" id="IPR039422">
    <property type="entry name" value="MarR/SlyA-like"/>
</dbReference>
<dbReference type="EMBL" id="BAABBW010000001">
    <property type="protein sequence ID" value="GAA4170917.1"/>
    <property type="molecule type" value="Genomic_DNA"/>
</dbReference>
<dbReference type="SMART" id="SM00347">
    <property type="entry name" value="HTH_MARR"/>
    <property type="match status" value="1"/>
</dbReference>
<gene>
    <name evidence="2" type="ORF">GCM10022287_09540</name>
</gene>
<evidence type="ECO:0000313" key="2">
    <source>
        <dbReference type="EMBL" id="GAA4170917.1"/>
    </source>
</evidence>
<dbReference type="PROSITE" id="PS50995">
    <property type="entry name" value="HTH_MARR_2"/>
    <property type="match status" value="1"/>
</dbReference>
<name>A0ABP7ZUV8_9MICO</name>
<organism evidence="2 3">
    <name type="scientific">Gryllotalpicola koreensis</name>
    <dbReference type="NCBI Taxonomy" id="993086"/>
    <lineage>
        <taxon>Bacteria</taxon>
        <taxon>Bacillati</taxon>
        <taxon>Actinomycetota</taxon>
        <taxon>Actinomycetes</taxon>
        <taxon>Micrococcales</taxon>
        <taxon>Microbacteriaceae</taxon>
        <taxon>Gryllotalpicola</taxon>
    </lineage>
</organism>
<dbReference type="PANTHER" id="PTHR33164:SF104">
    <property type="entry name" value="TRANSCRIPTIONAL REGULATORY PROTEIN"/>
    <property type="match status" value="1"/>
</dbReference>
<evidence type="ECO:0000313" key="3">
    <source>
        <dbReference type="Proteomes" id="UP001501079"/>
    </source>
</evidence>
<keyword evidence="3" id="KW-1185">Reference proteome</keyword>
<dbReference type="PANTHER" id="PTHR33164">
    <property type="entry name" value="TRANSCRIPTIONAL REGULATOR, MARR FAMILY"/>
    <property type="match status" value="1"/>
</dbReference>
<dbReference type="InterPro" id="IPR036390">
    <property type="entry name" value="WH_DNA-bd_sf"/>
</dbReference>
<comment type="caution">
    <text evidence="2">The sequence shown here is derived from an EMBL/GenBank/DDBJ whole genome shotgun (WGS) entry which is preliminary data.</text>
</comment>
<dbReference type="PRINTS" id="PR00598">
    <property type="entry name" value="HTHMARR"/>
</dbReference>
<protein>
    <submittedName>
        <fullName evidence="2">MarR family winged helix-turn-helix transcriptional regulator</fullName>
    </submittedName>
</protein>
<dbReference type="Proteomes" id="UP001501079">
    <property type="component" value="Unassembled WGS sequence"/>
</dbReference>
<dbReference type="Pfam" id="PF12802">
    <property type="entry name" value="MarR_2"/>
    <property type="match status" value="1"/>
</dbReference>
<proteinExistence type="predicted"/>
<evidence type="ECO:0000259" key="1">
    <source>
        <dbReference type="PROSITE" id="PS50995"/>
    </source>
</evidence>
<feature type="domain" description="HTH marR-type" evidence="1">
    <location>
        <begin position="1"/>
        <end position="142"/>
    </location>
</feature>
<accession>A0ABP7ZUV8</accession>